<proteinExistence type="predicted"/>
<dbReference type="EMBL" id="AVOT02033831">
    <property type="protein sequence ID" value="MBW0527799.1"/>
    <property type="molecule type" value="Genomic_DNA"/>
</dbReference>
<dbReference type="AlphaFoldDB" id="A0A9Q3I6L9"/>
<feature type="domain" description="Reverse transcriptase Ty1/copia-type" evidence="1">
    <location>
        <begin position="59"/>
        <end position="171"/>
    </location>
</feature>
<gene>
    <name evidence="2" type="ORF">O181_067514</name>
</gene>
<reference evidence="2" key="1">
    <citation type="submission" date="2021-03" db="EMBL/GenBank/DDBJ databases">
        <title>Draft genome sequence of rust myrtle Austropuccinia psidii MF-1, a brazilian biotype.</title>
        <authorList>
            <person name="Quecine M.C."/>
            <person name="Pachon D.M.R."/>
            <person name="Bonatelli M.L."/>
            <person name="Correr F.H."/>
            <person name="Franceschini L.M."/>
            <person name="Leite T.F."/>
            <person name="Margarido G.R.A."/>
            <person name="Almeida C.A."/>
            <person name="Ferrarezi J.A."/>
            <person name="Labate C.A."/>
        </authorList>
    </citation>
    <scope>NUCLEOTIDE SEQUENCE</scope>
    <source>
        <strain evidence="2">MF-1</strain>
    </source>
</reference>
<accession>A0A9Q3I6L9</accession>
<sequence>MNSTHNISHMIPTDYNEALNSAKNKECKLAIKDKLASMDKEHMFLTIFISASRKEVPQERILSTKCVFVKKSKPEQYKARLVARGFRRIHGINLDETFAPTPTFNALRLLFLTTNLMKWKIKKFDVKVAFLHSFIDKPVFVWPLRGLEVPMHHILKLNKALYGTKQAAWCW</sequence>
<name>A0A9Q3I6L9_9BASI</name>
<dbReference type="InterPro" id="IPR013103">
    <property type="entry name" value="RVT_2"/>
</dbReference>
<dbReference type="Pfam" id="PF07727">
    <property type="entry name" value="RVT_2"/>
    <property type="match status" value="1"/>
</dbReference>
<organism evidence="2 3">
    <name type="scientific">Austropuccinia psidii MF-1</name>
    <dbReference type="NCBI Taxonomy" id="1389203"/>
    <lineage>
        <taxon>Eukaryota</taxon>
        <taxon>Fungi</taxon>
        <taxon>Dikarya</taxon>
        <taxon>Basidiomycota</taxon>
        <taxon>Pucciniomycotina</taxon>
        <taxon>Pucciniomycetes</taxon>
        <taxon>Pucciniales</taxon>
        <taxon>Sphaerophragmiaceae</taxon>
        <taxon>Austropuccinia</taxon>
    </lineage>
</organism>
<evidence type="ECO:0000313" key="3">
    <source>
        <dbReference type="Proteomes" id="UP000765509"/>
    </source>
</evidence>
<keyword evidence="3" id="KW-1185">Reference proteome</keyword>
<evidence type="ECO:0000313" key="2">
    <source>
        <dbReference type="EMBL" id="MBW0527799.1"/>
    </source>
</evidence>
<evidence type="ECO:0000259" key="1">
    <source>
        <dbReference type="Pfam" id="PF07727"/>
    </source>
</evidence>
<comment type="caution">
    <text evidence="2">The sequence shown here is derived from an EMBL/GenBank/DDBJ whole genome shotgun (WGS) entry which is preliminary data.</text>
</comment>
<dbReference type="Proteomes" id="UP000765509">
    <property type="component" value="Unassembled WGS sequence"/>
</dbReference>
<protein>
    <recommendedName>
        <fullName evidence="1">Reverse transcriptase Ty1/copia-type domain-containing protein</fullName>
    </recommendedName>
</protein>